<accession>A0A0C9VBN0</accession>
<sequence length="418" mass="47473">MSHRLLISPSLEVPVTGNTLILGMYMFKAVMEGCPLPRVLHPAAVELFWKWFAEVNYMNSQQYPHIELLDVGLSTDVTVNVDLMAQEISRAIIDSSRLIQHSEENADRHISHSVLDESTPKFISIGEMRLNQVFSDTLKDLLDLRLEGSRIANSLVTPQEVLHFKEGKSVGPTIDKFTMDWTGEMTKGWNLRAAHVFSKHFLDTVVPSYPPNTFPEEFMHTDVLIIKFQRLAPRILKKNAEQLGGQNQDRMDVDMDVGANHTEVRKQQKRRRDRKHKLYRSRCEKLMANMECPNLLWNVVNELGPDGMSSDESEGEGIGGRTTHLRRKRLMWRNEDLDPILAYADGLSKEGPYGAFASTTRGSSELVRLRESRKNSQSKVKKGLPLNLYSSSWLKNSQAIRLLAARSPLMLPVAPGRN</sequence>
<dbReference type="HOGENOM" id="CLU_040207_0_0_1"/>
<gene>
    <name evidence="1" type="ORF">M422DRAFT_51828</name>
</gene>
<keyword evidence="2" id="KW-1185">Reference proteome</keyword>
<dbReference type="Proteomes" id="UP000054279">
    <property type="component" value="Unassembled WGS sequence"/>
</dbReference>
<protein>
    <submittedName>
        <fullName evidence="1">Uncharacterized protein</fullName>
    </submittedName>
</protein>
<dbReference type="AlphaFoldDB" id="A0A0C9VBN0"/>
<dbReference type="EMBL" id="KN837196">
    <property type="protein sequence ID" value="KIJ34746.1"/>
    <property type="molecule type" value="Genomic_DNA"/>
</dbReference>
<reference evidence="1 2" key="1">
    <citation type="submission" date="2014-06" db="EMBL/GenBank/DDBJ databases">
        <title>Evolutionary Origins and Diversification of the Mycorrhizal Mutualists.</title>
        <authorList>
            <consortium name="DOE Joint Genome Institute"/>
            <consortium name="Mycorrhizal Genomics Consortium"/>
            <person name="Kohler A."/>
            <person name="Kuo A."/>
            <person name="Nagy L.G."/>
            <person name="Floudas D."/>
            <person name="Copeland A."/>
            <person name="Barry K.W."/>
            <person name="Cichocki N."/>
            <person name="Veneault-Fourrey C."/>
            <person name="LaButti K."/>
            <person name="Lindquist E.A."/>
            <person name="Lipzen A."/>
            <person name="Lundell T."/>
            <person name="Morin E."/>
            <person name="Murat C."/>
            <person name="Riley R."/>
            <person name="Ohm R."/>
            <person name="Sun H."/>
            <person name="Tunlid A."/>
            <person name="Henrissat B."/>
            <person name="Grigoriev I.V."/>
            <person name="Hibbett D.S."/>
            <person name="Martin F."/>
        </authorList>
    </citation>
    <scope>NUCLEOTIDE SEQUENCE [LARGE SCALE GENOMIC DNA]</scope>
    <source>
        <strain evidence="1 2">SS14</strain>
    </source>
</reference>
<name>A0A0C9VBN0_SPHS4</name>
<organism evidence="1 2">
    <name type="scientific">Sphaerobolus stellatus (strain SS14)</name>
    <dbReference type="NCBI Taxonomy" id="990650"/>
    <lineage>
        <taxon>Eukaryota</taxon>
        <taxon>Fungi</taxon>
        <taxon>Dikarya</taxon>
        <taxon>Basidiomycota</taxon>
        <taxon>Agaricomycotina</taxon>
        <taxon>Agaricomycetes</taxon>
        <taxon>Phallomycetidae</taxon>
        <taxon>Geastrales</taxon>
        <taxon>Sphaerobolaceae</taxon>
        <taxon>Sphaerobolus</taxon>
    </lineage>
</organism>
<proteinExistence type="predicted"/>
<evidence type="ECO:0000313" key="1">
    <source>
        <dbReference type="EMBL" id="KIJ34746.1"/>
    </source>
</evidence>
<evidence type="ECO:0000313" key="2">
    <source>
        <dbReference type="Proteomes" id="UP000054279"/>
    </source>
</evidence>